<dbReference type="PROSITE" id="PS50011">
    <property type="entry name" value="PROTEIN_KINASE_DOM"/>
    <property type="match status" value="1"/>
</dbReference>
<feature type="chain" id="PRO_5044864681" description="non-specific serine/threonine protein kinase" evidence="17">
    <location>
        <begin position="24"/>
        <end position="756"/>
    </location>
</feature>
<dbReference type="FunFam" id="1.10.510.10:FF:000431">
    <property type="entry name" value="Putative inactive leucine-rich repeat receptor-like protein kinase"/>
    <property type="match status" value="1"/>
</dbReference>
<dbReference type="PANTHER" id="PTHR48006">
    <property type="entry name" value="LEUCINE-RICH REPEAT-CONTAINING PROTEIN DDB_G0281931-RELATED"/>
    <property type="match status" value="1"/>
</dbReference>
<proteinExistence type="predicted"/>
<evidence type="ECO:0000256" key="17">
    <source>
        <dbReference type="SAM" id="SignalP"/>
    </source>
</evidence>
<dbReference type="Gene3D" id="3.30.200.20">
    <property type="entry name" value="Phosphorylase Kinase, domain 1"/>
    <property type="match status" value="1"/>
</dbReference>
<dbReference type="AlphaFoldDB" id="A0ABD1XD14"/>
<keyword evidence="4" id="KW-0433">Leucine-rich repeat</keyword>
<dbReference type="PANTHER" id="PTHR48006:SF73">
    <property type="entry name" value="PROTEIN KINASE DOMAIN-CONTAINING PROTEIN"/>
    <property type="match status" value="1"/>
</dbReference>
<evidence type="ECO:0000256" key="1">
    <source>
        <dbReference type="ARBA" id="ARBA00004479"/>
    </source>
</evidence>
<keyword evidence="8" id="KW-0677">Repeat</keyword>
<keyword evidence="9 19" id="KW-0418">Kinase</keyword>
<evidence type="ECO:0000256" key="13">
    <source>
        <dbReference type="ARBA" id="ARBA00023180"/>
    </source>
</evidence>
<feature type="transmembrane region" description="Helical" evidence="16">
    <location>
        <begin position="356"/>
        <end position="381"/>
    </location>
</feature>
<keyword evidence="7 17" id="KW-0732">Signal</keyword>
<evidence type="ECO:0000256" key="3">
    <source>
        <dbReference type="ARBA" id="ARBA00022527"/>
    </source>
</evidence>
<evidence type="ECO:0000256" key="16">
    <source>
        <dbReference type="SAM" id="Phobius"/>
    </source>
</evidence>
<gene>
    <name evidence="19" type="ORF">Fot_04309</name>
</gene>
<evidence type="ECO:0000256" key="7">
    <source>
        <dbReference type="ARBA" id="ARBA00022729"/>
    </source>
</evidence>
<evidence type="ECO:0000256" key="4">
    <source>
        <dbReference type="ARBA" id="ARBA00022614"/>
    </source>
</evidence>
<organism evidence="19 20">
    <name type="scientific">Forsythia ovata</name>
    <dbReference type="NCBI Taxonomy" id="205694"/>
    <lineage>
        <taxon>Eukaryota</taxon>
        <taxon>Viridiplantae</taxon>
        <taxon>Streptophyta</taxon>
        <taxon>Embryophyta</taxon>
        <taxon>Tracheophyta</taxon>
        <taxon>Spermatophyta</taxon>
        <taxon>Magnoliopsida</taxon>
        <taxon>eudicotyledons</taxon>
        <taxon>Gunneridae</taxon>
        <taxon>Pentapetalae</taxon>
        <taxon>asterids</taxon>
        <taxon>lamiids</taxon>
        <taxon>Lamiales</taxon>
        <taxon>Oleaceae</taxon>
        <taxon>Forsythieae</taxon>
        <taxon>Forsythia</taxon>
    </lineage>
</organism>
<keyword evidence="11 16" id="KW-0472">Membrane</keyword>
<evidence type="ECO:0000256" key="6">
    <source>
        <dbReference type="ARBA" id="ARBA00022692"/>
    </source>
</evidence>
<accession>A0ABD1XD14</accession>
<comment type="catalytic activity">
    <reaction evidence="15">
        <text>L-seryl-[protein] + ATP = O-phospho-L-seryl-[protein] + ADP + H(+)</text>
        <dbReference type="Rhea" id="RHEA:17989"/>
        <dbReference type="Rhea" id="RHEA-COMP:9863"/>
        <dbReference type="Rhea" id="RHEA-COMP:11604"/>
        <dbReference type="ChEBI" id="CHEBI:15378"/>
        <dbReference type="ChEBI" id="CHEBI:29999"/>
        <dbReference type="ChEBI" id="CHEBI:30616"/>
        <dbReference type="ChEBI" id="CHEBI:83421"/>
        <dbReference type="ChEBI" id="CHEBI:456216"/>
        <dbReference type="EC" id="2.7.11.1"/>
    </reaction>
</comment>
<keyword evidence="20" id="KW-1185">Reference proteome</keyword>
<dbReference type="Pfam" id="PF00560">
    <property type="entry name" value="LRR_1"/>
    <property type="match status" value="4"/>
</dbReference>
<dbReference type="SUPFAM" id="SSF52058">
    <property type="entry name" value="L domain-like"/>
    <property type="match status" value="1"/>
</dbReference>
<dbReference type="InterPro" id="IPR000719">
    <property type="entry name" value="Prot_kinase_dom"/>
</dbReference>
<evidence type="ECO:0000256" key="12">
    <source>
        <dbReference type="ARBA" id="ARBA00023170"/>
    </source>
</evidence>
<sequence>MEISWVPFSFFFFFLISVPFSTAQLAATETRILFQVQQLLEYPPVLQEWNNWTSFCYLPQTPFLVIICSDNHITELTIVGNKTFSSEIPRLSPGKFAVSQQTLSDKFSLDSFFTVLTKLSNLHKLSLVSLGLWGPLPSKINRFQSLEVLNISSNFIFGSLPPTIATFKNLRSLFLKNNLLDGSVPDLKGLQVLEELDLSNNQFGPEFPSLGNNLIRVSFGNNSLRSEIPSELKKLNRLQVLDVSSNNLVGPVPSFLFSLPSIQYINLSKNQLNGALSGNVSCNGNLTIVDISNNLLIGKLPSCLASNSRNKTVSIAWNCLSNATSRYQHPYKFCHKEALAVEPPARNQKEKSTLKLGLVLGIIGGIVAILGLLGFLIFAIFRRVQRNGTDEYKSDSFVIEKSSVGGSPMVNGRHVPRPMRLSSLGLPPYHVFTLEEMEDATNNFDPSNLVGEGSQGQLYKGWLRDGSVVLVKCLKLKQRHSLQILQQHMEVISKLRHRHLVSVLGHCIITYHDHPNTASTVFIVLENVTNGSLKDHLTEWRKREVLKWPQRMGIAMGVARGVQYLHTGGVLGNGLKIETILLDENLTAKISSYNISLPSKVGVESPLYGQDDSNQLSSTGNPEKDDIYRLGVILTEIIASKPVNSQSESDDLKFQLERSLAESASKLRDLIDPSIRGTFAYESLKTVVQITINCLSKDPSRRPTVEDVLWHLQYAIQVQEGWTSSGNLSGNLSTKLLAHWTGKESNFCFSFLELVN</sequence>
<evidence type="ECO:0000256" key="9">
    <source>
        <dbReference type="ARBA" id="ARBA00022777"/>
    </source>
</evidence>
<dbReference type="FunFam" id="3.30.200.20:FF:000801">
    <property type="entry name" value="Probable LRR receptor-like serine/threonine-protein kinase At2g02780"/>
    <property type="match status" value="1"/>
</dbReference>
<dbReference type="SUPFAM" id="SSF56112">
    <property type="entry name" value="Protein kinase-like (PK-like)"/>
    <property type="match status" value="1"/>
</dbReference>
<evidence type="ECO:0000256" key="14">
    <source>
        <dbReference type="ARBA" id="ARBA00047899"/>
    </source>
</evidence>
<keyword evidence="10 16" id="KW-1133">Transmembrane helix</keyword>
<evidence type="ECO:0000256" key="11">
    <source>
        <dbReference type="ARBA" id="ARBA00023136"/>
    </source>
</evidence>
<keyword evidence="5" id="KW-0808">Transferase</keyword>
<dbReference type="FunFam" id="3.80.10.10:FF:000673">
    <property type="entry name" value="Probable LRR receptor-like serine/threonine-protein kinase At2g02780"/>
    <property type="match status" value="1"/>
</dbReference>
<feature type="domain" description="Protein kinase" evidence="18">
    <location>
        <begin position="444"/>
        <end position="714"/>
    </location>
</feature>
<dbReference type="InterPro" id="IPR051824">
    <property type="entry name" value="LRR_Rcpt-Like_S/T_Kinase"/>
</dbReference>
<evidence type="ECO:0000313" key="19">
    <source>
        <dbReference type="EMBL" id="KAL2559570.1"/>
    </source>
</evidence>
<dbReference type="InterPro" id="IPR032675">
    <property type="entry name" value="LRR_dom_sf"/>
</dbReference>
<dbReference type="InterPro" id="IPR011009">
    <property type="entry name" value="Kinase-like_dom_sf"/>
</dbReference>
<evidence type="ECO:0000313" key="20">
    <source>
        <dbReference type="Proteomes" id="UP001604277"/>
    </source>
</evidence>
<evidence type="ECO:0000256" key="5">
    <source>
        <dbReference type="ARBA" id="ARBA00022679"/>
    </source>
</evidence>
<keyword evidence="13" id="KW-0325">Glycoprotein</keyword>
<keyword evidence="3" id="KW-0723">Serine/threonine-protein kinase</keyword>
<dbReference type="Gene3D" id="1.10.510.10">
    <property type="entry name" value="Transferase(Phosphotransferase) domain 1"/>
    <property type="match status" value="1"/>
</dbReference>
<evidence type="ECO:0000256" key="15">
    <source>
        <dbReference type="ARBA" id="ARBA00048679"/>
    </source>
</evidence>
<evidence type="ECO:0000256" key="10">
    <source>
        <dbReference type="ARBA" id="ARBA00022989"/>
    </source>
</evidence>
<comment type="subcellular location">
    <subcellularLocation>
        <location evidence="1">Membrane</location>
        <topology evidence="1">Single-pass type I membrane protein</topology>
    </subcellularLocation>
</comment>
<feature type="signal peptide" evidence="17">
    <location>
        <begin position="1"/>
        <end position="23"/>
    </location>
</feature>
<dbReference type="Gene3D" id="3.80.10.10">
    <property type="entry name" value="Ribonuclease Inhibitor"/>
    <property type="match status" value="2"/>
</dbReference>
<dbReference type="EMBL" id="JBFOLJ010000001">
    <property type="protein sequence ID" value="KAL2559570.1"/>
    <property type="molecule type" value="Genomic_DNA"/>
</dbReference>
<evidence type="ECO:0000259" key="18">
    <source>
        <dbReference type="PROSITE" id="PS50011"/>
    </source>
</evidence>
<dbReference type="InterPro" id="IPR001611">
    <property type="entry name" value="Leu-rich_rpt"/>
</dbReference>
<keyword evidence="6 16" id="KW-0812">Transmembrane</keyword>
<dbReference type="EC" id="2.7.11.1" evidence="2"/>
<dbReference type="Pfam" id="PF00069">
    <property type="entry name" value="Pkinase"/>
    <property type="match status" value="1"/>
</dbReference>
<dbReference type="GO" id="GO:0016020">
    <property type="term" value="C:membrane"/>
    <property type="evidence" value="ECO:0007669"/>
    <property type="project" value="UniProtKB-SubCell"/>
</dbReference>
<dbReference type="Proteomes" id="UP001604277">
    <property type="component" value="Unassembled WGS sequence"/>
</dbReference>
<reference evidence="20" key="1">
    <citation type="submission" date="2024-07" db="EMBL/GenBank/DDBJ databases">
        <title>Two chromosome-level genome assemblies of Korean endemic species Abeliophyllum distichum and Forsythia ovata (Oleaceae).</title>
        <authorList>
            <person name="Jang H."/>
        </authorList>
    </citation>
    <scope>NUCLEOTIDE SEQUENCE [LARGE SCALE GENOMIC DNA]</scope>
</reference>
<evidence type="ECO:0000256" key="2">
    <source>
        <dbReference type="ARBA" id="ARBA00012513"/>
    </source>
</evidence>
<protein>
    <recommendedName>
        <fullName evidence="2">non-specific serine/threonine protein kinase</fullName>
        <ecNumber evidence="2">2.7.11.1</ecNumber>
    </recommendedName>
</protein>
<dbReference type="GO" id="GO:0004674">
    <property type="term" value="F:protein serine/threonine kinase activity"/>
    <property type="evidence" value="ECO:0007669"/>
    <property type="project" value="UniProtKB-KW"/>
</dbReference>
<comment type="catalytic activity">
    <reaction evidence="14">
        <text>L-threonyl-[protein] + ATP = O-phospho-L-threonyl-[protein] + ADP + H(+)</text>
        <dbReference type="Rhea" id="RHEA:46608"/>
        <dbReference type="Rhea" id="RHEA-COMP:11060"/>
        <dbReference type="Rhea" id="RHEA-COMP:11605"/>
        <dbReference type="ChEBI" id="CHEBI:15378"/>
        <dbReference type="ChEBI" id="CHEBI:30013"/>
        <dbReference type="ChEBI" id="CHEBI:30616"/>
        <dbReference type="ChEBI" id="CHEBI:61977"/>
        <dbReference type="ChEBI" id="CHEBI:456216"/>
        <dbReference type="EC" id="2.7.11.1"/>
    </reaction>
</comment>
<evidence type="ECO:0000256" key="8">
    <source>
        <dbReference type="ARBA" id="ARBA00022737"/>
    </source>
</evidence>
<name>A0ABD1XD14_9LAMI</name>
<comment type="caution">
    <text evidence="19">The sequence shown here is derived from an EMBL/GenBank/DDBJ whole genome shotgun (WGS) entry which is preliminary data.</text>
</comment>
<keyword evidence="12" id="KW-0675">Receptor</keyword>